<dbReference type="Gene3D" id="1.25.40.20">
    <property type="entry name" value="Ankyrin repeat-containing domain"/>
    <property type="match status" value="1"/>
</dbReference>
<organism evidence="1 2">
    <name type="scientific">Kingdonia uniflora</name>
    <dbReference type="NCBI Taxonomy" id="39325"/>
    <lineage>
        <taxon>Eukaryota</taxon>
        <taxon>Viridiplantae</taxon>
        <taxon>Streptophyta</taxon>
        <taxon>Embryophyta</taxon>
        <taxon>Tracheophyta</taxon>
        <taxon>Spermatophyta</taxon>
        <taxon>Magnoliopsida</taxon>
        <taxon>Ranunculales</taxon>
        <taxon>Circaeasteraceae</taxon>
        <taxon>Kingdonia</taxon>
    </lineage>
</organism>
<dbReference type="AlphaFoldDB" id="A0A7J7LA97"/>
<dbReference type="EMBL" id="JACGCM010002493">
    <property type="protein sequence ID" value="KAF6139444.1"/>
    <property type="molecule type" value="Genomic_DNA"/>
</dbReference>
<keyword evidence="2" id="KW-1185">Reference proteome</keyword>
<dbReference type="OrthoDB" id="1925304at2759"/>
<dbReference type="PANTHER" id="PTHR24121:SF31">
    <property type="entry name" value="ANKYRIN REPEAT-CONTAINING PROTEIN"/>
    <property type="match status" value="1"/>
</dbReference>
<dbReference type="Proteomes" id="UP000541444">
    <property type="component" value="Unassembled WGS sequence"/>
</dbReference>
<dbReference type="InterPro" id="IPR002110">
    <property type="entry name" value="Ankyrin_rpt"/>
</dbReference>
<dbReference type="SUPFAM" id="SSF48403">
    <property type="entry name" value="Ankyrin repeat"/>
    <property type="match status" value="1"/>
</dbReference>
<gene>
    <name evidence="1" type="ORF">GIB67_026286</name>
</gene>
<dbReference type="InterPro" id="IPR036770">
    <property type="entry name" value="Ankyrin_rpt-contain_sf"/>
</dbReference>
<proteinExistence type="predicted"/>
<comment type="caution">
    <text evidence="1">The sequence shown here is derived from an EMBL/GenBank/DDBJ whole genome shotgun (WGS) entry which is preliminary data.</text>
</comment>
<accession>A0A7J7LA97</accession>
<protein>
    <submittedName>
        <fullName evidence="1">Uncharacterized protein</fullName>
    </submittedName>
</protein>
<name>A0A7J7LA97_9MAGN</name>
<reference evidence="1 2" key="1">
    <citation type="journal article" date="2020" name="IScience">
        <title>Genome Sequencing of the Endangered Kingdonia uniflora (Circaeasteraceae, Ranunculales) Reveals Potential Mechanisms of Evolutionary Specialization.</title>
        <authorList>
            <person name="Sun Y."/>
            <person name="Deng T."/>
            <person name="Zhang A."/>
            <person name="Moore M.J."/>
            <person name="Landis J.B."/>
            <person name="Lin N."/>
            <person name="Zhang H."/>
            <person name="Zhang X."/>
            <person name="Huang J."/>
            <person name="Zhang X."/>
            <person name="Sun H."/>
            <person name="Wang H."/>
        </authorList>
    </citation>
    <scope>NUCLEOTIDE SEQUENCE [LARGE SCALE GENOMIC DNA]</scope>
    <source>
        <strain evidence="1">TB1705</strain>
        <tissue evidence="1">Leaf</tissue>
    </source>
</reference>
<evidence type="ECO:0000313" key="2">
    <source>
        <dbReference type="Proteomes" id="UP000541444"/>
    </source>
</evidence>
<dbReference type="Pfam" id="PF12796">
    <property type="entry name" value="Ank_2"/>
    <property type="match status" value="1"/>
</dbReference>
<dbReference type="SMART" id="SM00248">
    <property type="entry name" value="ANK"/>
    <property type="match status" value="3"/>
</dbReference>
<dbReference type="PANTHER" id="PTHR24121">
    <property type="entry name" value="NO MECHANORECEPTOR POTENTIAL C, ISOFORM D-RELATED"/>
    <property type="match status" value="1"/>
</dbReference>
<evidence type="ECO:0000313" key="1">
    <source>
        <dbReference type="EMBL" id="KAF6139444.1"/>
    </source>
</evidence>
<sequence>MKNPASLQVKNISWYLSLYEAALKGDWESANRFFDLHSDAKIVKLPQVHMTALHIAVGAGHSTPFVEKLVELMLLKALQLQTEKGDSALAYAAITGNTNAAEIIIRKDPNLPNMQDAKGKIPLCYAAQHGHRETLLYILSVTNDSVIPGSALVEVIKDSIDAGFYDVALLLLQRYPDLANWKKTSVKVRPLYILARAPSTFQSGSRLTFWQRLVYKR</sequence>